<reference evidence="2" key="1">
    <citation type="submission" date="2022-11" db="UniProtKB">
        <authorList>
            <consortium name="WormBaseParasite"/>
        </authorList>
    </citation>
    <scope>IDENTIFICATION</scope>
</reference>
<accession>A0A915AX72</accession>
<dbReference type="AlphaFoldDB" id="A0A915AX72"/>
<organism evidence="1 2">
    <name type="scientific">Parascaris univalens</name>
    <name type="common">Nematode worm</name>
    <dbReference type="NCBI Taxonomy" id="6257"/>
    <lineage>
        <taxon>Eukaryota</taxon>
        <taxon>Metazoa</taxon>
        <taxon>Ecdysozoa</taxon>
        <taxon>Nematoda</taxon>
        <taxon>Chromadorea</taxon>
        <taxon>Rhabditida</taxon>
        <taxon>Spirurina</taxon>
        <taxon>Ascaridomorpha</taxon>
        <taxon>Ascaridoidea</taxon>
        <taxon>Ascarididae</taxon>
        <taxon>Parascaris</taxon>
    </lineage>
</organism>
<dbReference type="Proteomes" id="UP000887569">
    <property type="component" value="Unplaced"/>
</dbReference>
<keyword evidence="1" id="KW-1185">Reference proteome</keyword>
<evidence type="ECO:0000313" key="2">
    <source>
        <dbReference type="WBParaSite" id="PgR016_g047_t02"/>
    </source>
</evidence>
<dbReference type="WBParaSite" id="PgR016_g047_t02">
    <property type="protein sequence ID" value="PgR016_g047_t02"/>
    <property type="gene ID" value="PgR016_g047"/>
</dbReference>
<proteinExistence type="predicted"/>
<name>A0A915AX72_PARUN</name>
<protein>
    <submittedName>
        <fullName evidence="2">Uncharacterized protein</fullName>
    </submittedName>
</protein>
<sequence>MNVDNDLDNRLCLRLHSLSEFPRKLYGCLWNLTLTLLVTHCVIVHVNSDIFI</sequence>
<evidence type="ECO:0000313" key="1">
    <source>
        <dbReference type="Proteomes" id="UP000887569"/>
    </source>
</evidence>